<dbReference type="Gene3D" id="1.10.10.10">
    <property type="entry name" value="Winged helix-like DNA-binding domain superfamily/Winged helix DNA-binding domain"/>
    <property type="match status" value="1"/>
</dbReference>
<name>A0AAU8J4K5_9ACTN</name>
<sequence>MDLLGACRAFVSVSDHHGFTDGAAAAGVSQPVASRRVAALEELLGARLFERTVRRAVLTPFGREMLPHARRLVEDADGLLHEAAAAHRRPWRLAVPDICTTSGLARLIADARGLGIALEPRTEPPARRAELLLAGRVRAALLAVPAAEAVWQVPLGLAAAGDPGEGYLHVETLRLGRTGRGPARKVWLQPEDDVPHVRDPLARLRDAVGLRPAQLARAKDLTTAAAEVHAAPDLLLCSMVQARALGLHWRPMGEFTPLRGYVLRTAAHTTPPPALTRLGVRLGRCLGADTAAEGAERPDLVPAPPHEGVGA</sequence>
<evidence type="ECO:0000256" key="1">
    <source>
        <dbReference type="ARBA" id="ARBA00009437"/>
    </source>
</evidence>
<protein>
    <submittedName>
        <fullName evidence="6">LysR family transcriptional regulator</fullName>
    </submittedName>
</protein>
<dbReference type="GO" id="GO:0000976">
    <property type="term" value="F:transcription cis-regulatory region binding"/>
    <property type="evidence" value="ECO:0007669"/>
    <property type="project" value="TreeGrafter"/>
</dbReference>
<gene>
    <name evidence="6" type="ORF">ABII15_37805</name>
</gene>
<organism evidence="6">
    <name type="scientific">Streptomyces tabacisoli</name>
    <dbReference type="NCBI Taxonomy" id="3156398"/>
    <lineage>
        <taxon>Bacteria</taxon>
        <taxon>Bacillati</taxon>
        <taxon>Actinomycetota</taxon>
        <taxon>Actinomycetes</taxon>
        <taxon>Kitasatosporales</taxon>
        <taxon>Streptomycetaceae</taxon>
        <taxon>Streptomyces</taxon>
    </lineage>
</organism>
<dbReference type="GO" id="GO:0003700">
    <property type="term" value="F:DNA-binding transcription factor activity"/>
    <property type="evidence" value="ECO:0007669"/>
    <property type="project" value="InterPro"/>
</dbReference>
<dbReference type="InterPro" id="IPR000847">
    <property type="entry name" value="LysR_HTH_N"/>
</dbReference>
<evidence type="ECO:0000259" key="5">
    <source>
        <dbReference type="PROSITE" id="PS50931"/>
    </source>
</evidence>
<dbReference type="RefSeq" id="WP_353946816.1">
    <property type="nucleotide sequence ID" value="NZ_CP159534.1"/>
</dbReference>
<evidence type="ECO:0000256" key="4">
    <source>
        <dbReference type="ARBA" id="ARBA00023163"/>
    </source>
</evidence>
<dbReference type="PANTHER" id="PTHR30126:SF40">
    <property type="entry name" value="HTH-TYPE TRANSCRIPTIONAL REGULATOR GLTR"/>
    <property type="match status" value="1"/>
</dbReference>
<dbReference type="PANTHER" id="PTHR30126">
    <property type="entry name" value="HTH-TYPE TRANSCRIPTIONAL REGULATOR"/>
    <property type="match status" value="1"/>
</dbReference>
<dbReference type="PROSITE" id="PS50931">
    <property type="entry name" value="HTH_LYSR"/>
    <property type="match status" value="1"/>
</dbReference>
<dbReference type="KEGG" id="stac:ABII15_37805"/>
<dbReference type="PRINTS" id="PR00039">
    <property type="entry name" value="HTHLYSR"/>
</dbReference>
<evidence type="ECO:0000256" key="2">
    <source>
        <dbReference type="ARBA" id="ARBA00023015"/>
    </source>
</evidence>
<dbReference type="EMBL" id="CP159534">
    <property type="protein sequence ID" value="XCJ75385.1"/>
    <property type="molecule type" value="Genomic_DNA"/>
</dbReference>
<dbReference type="InterPro" id="IPR036390">
    <property type="entry name" value="WH_DNA-bd_sf"/>
</dbReference>
<accession>A0AAU8J4K5</accession>
<dbReference type="InterPro" id="IPR036388">
    <property type="entry name" value="WH-like_DNA-bd_sf"/>
</dbReference>
<dbReference type="AlphaFoldDB" id="A0AAU8J4K5"/>
<comment type="similarity">
    <text evidence="1">Belongs to the LysR transcriptional regulatory family.</text>
</comment>
<dbReference type="Pfam" id="PF00126">
    <property type="entry name" value="HTH_1"/>
    <property type="match status" value="1"/>
</dbReference>
<keyword evidence="4" id="KW-0804">Transcription</keyword>
<keyword evidence="3" id="KW-0238">DNA-binding</keyword>
<keyword evidence="2" id="KW-0805">Transcription regulation</keyword>
<dbReference type="SUPFAM" id="SSF46785">
    <property type="entry name" value="Winged helix' DNA-binding domain"/>
    <property type="match status" value="1"/>
</dbReference>
<evidence type="ECO:0000256" key="3">
    <source>
        <dbReference type="ARBA" id="ARBA00023125"/>
    </source>
</evidence>
<proteinExistence type="inferred from homology"/>
<evidence type="ECO:0000313" key="6">
    <source>
        <dbReference type="EMBL" id="XCJ75385.1"/>
    </source>
</evidence>
<feature type="domain" description="HTH lysR-type" evidence="5">
    <location>
        <begin position="1"/>
        <end position="59"/>
    </location>
</feature>
<reference evidence="6" key="1">
    <citation type="submission" date="2024-06" db="EMBL/GenBank/DDBJ databases">
        <title>Streptomyces sp. strain HUAS MG91 genome sequences.</title>
        <authorList>
            <person name="Mo P."/>
        </authorList>
    </citation>
    <scope>NUCLEOTIDE SEQUENCE</scope>
    <source>
        <strain evidence="6">HUAS MG91</strain>
    </source>
</reference>